<keyword evidence="7 9" id="KW-0539">Nucleus</keyword>
<dbReference type="InterPro" id="IPR009057">
    <property type="entry name" value="Homeodomain-like_sf"/>
</dbReference>
<reference evidence="13 14" key="1">
    <citation type="journal article" date="2018" name="Science">
        <title>The opium poppy genome and morphinan production.</title>
        <authorList>
            <person name="Guo L."/>
            <person name="Winzer T."/>
            <person name="Yang X."/>
            <person name="Li Y."/>
            <person name="Ning Z."/>
            <person name="He Z."/>
            <person name="Teodor R."/>
            <person name="Lu Y."/>
            <person name="Bowser T.A."/>
            <person name="Graham I.A."/>
            <person name="Ye K."/>
        </authorList>
    </citation>
    <scope>NUCLEOTIDE SEQUENCE [LARGE SCALE GENOMIC DNA]</scope>
    <source>
        <strain evidence="14">cv. HN1</strain>
        <tissue evidence="13">Leaves</tissue>
    </source>
</reference>
<gene>
    <name evidence="13" type="ORF">C5167_010334</name>
</gene>
<feature type="compositionally biased region" description="Low complexity" evidence="11">
    <location>
        <begin position="11"/>
        <end position="29"/>
    </location>
</feature>
<feature type="region of interest" description="Disordered" evidence="11">
    <location>
        <begin position="272"/>
        <end position="300"/>
    </location>
</feature>
<dbReference type="CDD" id="cd00086">
    <property type="entry name" value="homeodomain"/>
    <property type="match status" value="1"/>
</dbReference>
<dbReference type="AlphaFoldDB" id="A0A4Y7K1B8"/>
<sequence length="447" mass="49531">MEHLHHLQDPQHQMQNFHQLQQQPQQQVQYINIEDSGSGSSSSSNSKNSSSLLCRQNNTSSTTTTARWTPTSDQIRILKDLYYNNGVRSPTAEQIQRISAKLTQYGKIEGKNVFYWFQNHKARERQKKRFTLDMAAMQQQRSSTSSALSNGGNGGTIGVGLNYGGTRGGGNGGGGDGWRHTDLHHPHDYYYAIENNHPTRNIHNPGIPSPTSPPSSHGMLTSVGPIGSSTASYGSVLMERRFRECSISAGGSSSIGNSTSNNIGGWVGVHQNHNTNNYHHQEIPTHQYPSNTTTSSSLSTYSPAFVEKPSRILPIQLFKEEPDNNNEEEEVAPEIETLPLFPMETGDEDIEIPVVENQTIIPNYFVGSSNSETSNGYLNHNPLTGYYIRSSSSVVVPLHDHHHHHHQEHMNGGINLNRTASSSLELTLNSYTPITPETVHGRHHQLN</sequence>
<evidence type="ECO:0000256" key="1">
    <source>
        <dbReference type="ARBA" id="ARBA00004123"/>
    </source>
</evidence>
<dbReference type="GO" id="GO:0003677">
    <property type="term" value="F:DNA binding"/>
    <property type="evidence" value="ECO:0007669"/>
    <property type="project" value="UniProtKB-UniRule"/>
</dbReference>
<dbReference type="GO" id="GO:0099402">
    <property type="term" value="P:plant organ development"/>
    <property type="evidence" value="ECO:0007669"/>
    <property type="project" value="InterPro"/>
</dbReference>
<comment type="similarity">
    <text evidence="8">Belongs to the WUS homeobox family.</text>
</comment>
<dbReference type="GO" id="GO:0005634">
    <property type="term" value="C:nucleus"/>
    <property type="evidence" value="ECO:0007669"/>
    <property type="project" value="UniProtKB-SubCell"/>
</dbReference>
<evidence type="ECO:0000256" key="6">
    <source>
        <dbReference type="ARBA" id="ARBA00023163"/>
    </source>
</evidence>
<keyword evidence="6" id="KW-0804">Transcription</keyword>
<evidence type="ECO:0000256" key="9">
    <source>
        <dbReference type="PROSITE-ProRule" id="PRU00108"/>
    </source>
</evidence>
<dbReference type="OrthoDB" id="773671at2759"/>
<dbReference type="Pfam" id="PF00046">
    <property type="entry name" value="Homeodomain"/>
    <property type="match status" value="1"/>
</dbReference>
<dbReference type="InterPro" id="IPR044555">
    <property type="entry name" value="WUSCHEL-like"/>
</dbReference>
<evidence type="ECO:0000256" key="2">
    <source>
        <dbReference type="ARBA" id="ARBA00022473"/>
    </source>
</evidence>
<dbReference type="Gene3D" id="1.10.10.60">
    <property type="entry name" value="Homeodomain-like"/>
    <property type="match status" value="1"/>
</dbReference>
<dbReference type="EMBL" id="CM010720">
    <property type="protein sequence ID" value="RZC66646.1"/>
    <property type="molecule type" value="Genomic_DNA"/>
</dbReference>
<evidence type="ECO:0000256" key="7">
    <source>
        <dbReference type="ARBA" id="ARBA00023242"/>
    </source>
</evidence>
<dbReference type="Gramene" id="RZC66646">
    <property type="protein sequence ID" value="RZC66646"/>
    <property type="gene ID" value="C5167_010334"/>
</dbReference>
<keyword evidence="2" id="KW-0217">Developmental protein</keyword>
<feature type="region of interest" description="Disordered" evidence="11">
    <location>
        <begin position="1"/>
        <end position="67"/>
    </location>
</feature>
<dbReference type="PANTHER" id="PTHR45940">
    <property type="entry name" value="WUSCHEL-RELATED HOMEOBOX 1-RELATED"/>
    <property type="match status" value="1"/>
</dbReference>
<dbReference type="SMART" id="SM00389">
    <property type="entry name" value="HOX"/>
    <property type="match status" value="1"/>
</dbReference>
<evidence type="ECO:0000256" key="5">
    <source>
        <dbReference type="ARBA" id="ARBA00023155"/>
    </source>
</evidence>
<feature type="domain" description="Homeobox" evidence="12">
    <location>
        <begin position="61"/>
        <end position="127"/>
    </location>
</feature>
<evidence type="ECO:0000313" key="14">
    <source>
        <dbReference type="Proteomes" id="UP000316621"/>
    </source>
</evidence>
<dbReference type="Proteomes" id="UP000316621">
    <property type="component" value="Chromosome 6"/>
</dbReference>
<evidence type="ECO:0000259" key="12">
    <source>
        <dbReference type="PROSITE" id="PS50071"/>
    </source>
</evidence>
<dbReference type="PANTHER" id="PTHR45940:SF2">
    <property type="entry name" value="WUSCHEL-RELATED HOMEOBOX 1"/>
    <property type="match status" value="1"/>
</dbReference>
<feature type="compositionally biased region" description="Low complexity" evidence="11">
    <location>
        <begin position="290"/>
        <end position="300"/>
    </location>
</feature>
<dbReference type="STRING" id="3469.A0A4Y7K1B8"/>
<keyword evidence="5 9" id="KW-0371">Homeobox</keyword>
<proteinExistence type="inferred from homology"/>
<keyword evidence="14" id="KW-1185">Reference proteome</keyword>
<feature type="DNA-binding region" description="Homeobox" evidence="9">
    <location>
        <begin position="63"/>
        <end position="128"/>
    </location>
</feature>
<feature type="compositionally biased region" description="Low complexity" evidence="11">
    <location>
        <begin position="36"/>
        <end position="51"/>
    </location>
</feature>
<keyword evidence="4 9" id="KW-0238">DNA-binding</keyword>
<dbReference type="SUPFAM" id="SSF46689">
    <property type="entry name" value="Homeodomain-like"/>
    <property type="match status" value="1"/>
</dbReference>
<evidence type="ECO:0000256" key="11">
    <source>
        <dbReference type="SAM" id="MobiDB-lite"/>
    </source>
</evidence>
<protein>
    <recommendedName>
        <fullName evidence="12">Homeobox domain-containing protein</fullName>
    </recommendedName>
</protein>
<evidence type="ECO:0000256" key="4">
    <source>
        <dbReference type="ARBA" id="ARBA00023125"/>
    </source>
</evidence>
<organism evidence="13 14">
    <name type="scientific">Papaver somniferum</name>
    <name type="common">Opium poppy</name>
    <dbReference type="NCBI Taxonomy" id="3469"/>
    <lineage>
        <taxon>Eukaryota</taxon>
        <taxon>Viridiplantae</taxon>
        <taxon>Streptophyta</taxon>
        <taxon>Embryophyta</taxon>
        <taxon>Tracheophyta</taxon>
        <taxon>Spermatophyta</taxon>
        <taxon>Magnoliopsida</taxon>
        <taxon>Ranunculales</taxon>
        <taxon>Papaveraceae</taxon>
        <taxon>Papaveroideae</taxon>
        <taxon>Papaver</taxon>
    </lineage>
</organism>
<name>A0A4Y7K1B8_PAPSO</name>
<accession>A0A4Y7K1B8</accession>
<keyword evidence="3" id="KW-0805">Transcription regulation</keyword>
<feature type="region of interest" description="Disordered" evidence="11">
    <location>
        <begin position="204"/>
        <end position="224"/>
    </location>
</feature>
<comment type="subcellular location">
    <subcellularLocation>
        <location evidence="1 9 10">Nucleus</location>
    </subcellularLocation>
</comment>
<dbReference type="GO" id="GO:0003700">
    <property type="term" value="F:DNA-binding transcription factor activity"/>
    <property type="evidence" value="ECO:0007669"/>
    <property type="project" value="InterPro"/>
</dbReference>
<evidence type="ECO:0000256" key="3">
    <source>
        <dbReference type="ARBA" id="ARBA00023015"/>
    </source>
</evidence>
<dbReference type="PROSITE" id="PS50071">
    <property type="entry name" value="HOMEOBOX_2"/>
    <property type="match status" value="1"/>
</dbReference>
<evidence type="ECO:0000256" key="10">
    <source>
        <dbReference type="RuleBase" id="RU000682"/>
    </source>
</evidence>
<dbReference type="InterPro" id="IPR001356">
    <property type="entry name" value="HD"/>
</dbReference>
<evidence type="ECO:0000256" key="8">
    <source>
        <dbReference type="ARBA" id="ARBA00024040"/>
    </source>
</evidence>
<evidence type="ECO:0000313" key="13">
    <source>
        <dbReference type="EMBL" id="RZC66646.1"/>
    </source>
</evidence>